<dbReference type="PANTHER" id="PTHR32440:SF0">
    <property type="entry name" value="PHOSPHATASE DCR2-RELATED"/>
    <property type="match status" value="1"/>
</dbReference>
<evidence type="ECO:0000256" key="2">
    <source>
        <dbReference type="SAM" id="MobiDB-lite"/>
    </source>
</evidence>
<evidence type="ECO:0000313" key="6">
    <source>
        <dbReference type="Proteomes" id="UP000279259"/>
    </source>
</evidence>
<dbReference type="Pfam" id="PF04082">
    <property type="entry name" value="Fungal_trans"/>
    <property type="match status" value="1"/>
</dbReference>
<accession>A0A427YMR1</accession>
<dbReference type="SMART" id="SM00906">
    <property type="entry name" value="Fungal_trans"/>
    <property type="match status" value="1"/>
</dbReference>
<dbReference type="CDD" id="cd07383">
    <property type="entry name" value="MPP_Dcr2"/>
    <property type="match status" value="1"/>
</dbReference>
<feature type="compositionally biased region" description="Low complexity" evidence="2">
    <location>
        <begin position="1805"/>
        <end position="1826"/>
    </location>
</feature>
<dbReference type="EMBL" id="RSCD01000006">
    <property type="protein sequence ID" value="RSH92375.1"/>
    <property type="molecule type" value="Genomic_DNA"/>
</dbReference>
<keyword evidence="3" id="KW-1133">Transmembrane helix</keyword>
<feature type="region of interest" description="Disordered" evidence="2">
    <location>
        <begin position="1783"/>
        <end position="1872"/>
    </location>
</feature>
<dbReference type="InterPro" id="IPR004843">
    <property type="entry name" value="Calcineurin-like_PHP"/>
</dbReference>
<feature type="compositionally biased region" description="Polar residues" evidence="2">
    <location>
        <begin position="1171"/>
        <end position="1184"/>
    </location>
</feature>
<evidence type="ECO:0000256" key="1">
    <source>
        <dbReference type="ARBA" id="ARBA00023242"/>
    </source>
</evidence>
<sequence>MPRLRPDYQRAPKRLAYLRSSLPVLALILLFSFFLSSLALLSHFRSPAKKQQIGWQSWDVVGSSQSTGGGGWDDEDVTLGNGTDSGGGYVPSIPIDNWDPLALHTTGRESLRPSRAMPTRQLTVTLSHRDRGQAMLLPSVAVPFVLRPRDDARSGQKQGQMGDRGEGPECPDRPLVSCLVDASWYPIAQEVLPELARMLAALIPPRYLNVYYRRTRRMDVALISDLRIVPEPAPENMAAELEGWTKAEGDLHSGVWPKKPELRLWYKTKEQTWDGWRGRESRAYGAGNEAERQYVDAADIITEVDVVYGDGPAFYGFERVAGGKIMDAEAQRWESVDLAYRRGTPWPAITTVPTFHADGTFKIMQIADLHYSVGTGECRDTDKSPCVGDEDTAAWLAEALDREKPDLVVFSGDQLNGQDTSYDARSVLAKFAKPVIDREIPWCAIFGNHDSEINDDREYQMRTLQNMPFSLAEPGPKDVDGVGNYFIKLHSADASRMHLFTLYFIDSHDYQKKSLPWLKSDYDYIKTSQIEWFLNVSSSIAPIERPFTPDGAEDLGDIWHRSRSSRSSPARLPPSSRQSKTLAKPNAIMWFHIPLPEAYNPPDVAGFDGEELDVGSAFDRSGASKHNSGFFYNAIKQAFETNDDAADEDGWLGAKKTTEVKVLSHGHSHNTDRCRRSDGVWTCFDGGSSYSGYGQLGFDRRVRVYQLSEYGEKIETYKRLTNGEVIDKQVLVGPGAAEGWGKDQGWCADRADRALQDALQPFVTLSRDVIFSYSPTVPASPNPLFRPSRTGRDVAVPWPAKSIVQSDTTCTVYAVPHYDHTTPLTGEFASALFSSSASPGTVTGDGIQFNSINSSTSHFRTLHQFSSFPTLSLLTLHFTLIKRLDSPTLLLSTLNSPRGTCFALDQEGLLAGSVPKPEPSPARTHTHLCVYLHLDPLTNPIGPCPPLHGARRITSCECIVLANAEIGVATPFCHSAQRVIPSDLHDESVSHCLLHYLLLRARYASANSSSLTMVAPPQAGEMRPPRIAPAPAPPPAPAQTQATATAPEAASSEHTITIKSVGARDKEKGARQSFSCAECRRPRPPLAPLSRSLADPSTQTQAQVLESMALHFLRETWLCPDLSQWGDEDRQGEAVRGYSRAPLLLILADTEELHHRISLLEVALAQSHAQNESTPHPLLSSTYLFSPRDPPPSSATRPSPYPRVKPSSEAGLQTMEEEDDTVDSAFGTLTIGNEGQARFVGSFAGSEYLRVEGDADGHSDKGSPVQSGSRGGQGGMATPPATATGEFPPTAGHLRQSAYADGAVALFDSLAAGGTGMTYDIEQLREQLPDWENEGRDLVASYWENVNWMYQMIPRSIFDNDYLMNAYDPEAVPNPHKLACVFIVMGIGVMFDLNRMPFDPRGERLFLLGRACLNVVGLEHASPATVQAMHLCGTYILNDKHGTGGEIFWPILGAAIKVAQGLGLHRDGALFGLSELEIEERRLVWWELVTYDRLQAMCFGRPAATNNRTMDTKFPESEVVLPDSDGYHHAKFRTVVLMEKVIDVLVAEQCGQQTQVTPVSYAIIRQLDDEFIEFKKKLPETLMPNTPVQDLPLDRLIHPHVVIHRLGIRLLVAQSRLLLNRAFFARAMKENPDDPSRAKHGASFVALYESTQEIVMLVKQLVIYHPSLIARWWFFWFHAFSSAVCLAAIAIRAPNCAFASPAFHGMTIVCDISAAAREGCRAKKGLPILIRLRKRAQDTLVAASVKSAARKPKSGGDSTGTSLEEDDLSHLVSAAKLRRVVVNSPPTGRAASLGHTPTGSAGNMETPSPTAPSAATSATLAEPLPAYEGAVPPFPAEEYGAGSGSGAGSQSIPPGAASTLGIGIHRPSSPGSAMAEQILLQQIGPSMGGFNWPADPVSASAAPNQNFSPSSLSGFSFQGFDANGFSNLGNGMGEMDMDMSMALGMGMGGVGGAGGMLGGNGERHGMGMGTSGGGGGGMEGTGVVDESMEFDFDALLNGMTGSGFE</sequence>
<feature type="region of interest" description="Disordered" evidence="2">
    <location>
        <begin position="1252"/>
        <end position="1290"/>
    </location>
</feature>
<feature type="compositionally biased region" description="Low complexity" evidence="2">
    <location>
        <begin position="1038"/>
        <end position="1050"/>
    </location>
</feature>
<organism evidence="5 6">
    <name type="scientific">Saitozyma podzolica</name>
    <dbReference type="NCBI Taxonomy" id="1890683"/>
    <lineage>
        <taxon>Eukaryota</taxon>
        <taxon>Fungi</taxon>
        <taxon>Dikarya</taxon>
        <taxon>Basidiomycota</taxon>
        <taxon>Agaricomycotina</taxon>
        <taxon>Tremellomycetes</taxon>
        <taxon>Tremellales</taxon>
        <taxon>Trimorphomycetaceae</taxon>
        <taxon>Saitozyma</taxon>
    </lineage>
</organism>
<evidence type="ECO:0000256" key="3">
    <source>
        <dbReference type="SAM" id="Phobius"/>
    </source>
</evidence>
<dbReference type="STRING" id="1890683.A0A427YMR1"/>
<dbReference type="InterPro" id="IPR007219">
    <property type="entry name" value="XnlR_reg_dom"/>
</dbReference>
<evidence type="ECO:0000259" key="4">
    <source>
        <dbReference type="SMART" id="SM00906"/>
    </source>
</evidence>
<dbReference type="PANTHER" id="PTHR32440">
    <property type="entry name" value="PHOSPHATASE DCR2-RELATED-RELATED"/>
    <property type="match status" value="1"/>
</dbReference>
<dbReference type="SUPFAM" id="SSF56300">
    <property type="entry name" value="Metallo-dependent phosphatases"/>
    <property type="match status" value="1"/>
</dbReference>
<dbReference type="GO" id="GO:0005737">
    <property type="term" value="C:cytoplasm"/>
    <property type="evidence" value="ECO:0007669"/>
    <property type="project" value="TreeGrafter"/>
</dbReference>
<dbReference type="OrthoDB" id="783096at2759"/>
<dbReference type="InterPro" id="IPR029052">
    <property type="entry name" value="Metallo-depent_PP-like"/>
</dbReference>
<comment type="caution">
    <text evidence="5">The sequence shown here is derived from an EMBL/GenBank/DDBJ whole genome shotgun (WGS) entry which is preliminary data.</text>
</comment>
<reference evidence="5 6" key="1">
    <citation type="submission" date="2018-11" db="EMBL/GenBank/DDBJ databases">
        <title>Genome sequence of Saitozyma podzolica DSM 27192.</title>
        <authorList>
            <person name="Aliyu H."/>
            <person name="Gorte O."/>
            <person name="Ochsenreither K."/>
        </authorList>
    </citation>
    <scope>NUCLEOTIDE SEQUENCE [LARGE SCALE GENOMIC DNA]</scope>
    <source>
        <strain evidence="5 6">DSM 27192</strain>
    </source>
</reference>
<dbReference type="GO" id="GO:0004721">
    <property type="term" value="F:phosphoprotein phosphatase activity"/>
    <property type="evidence" value="ECO:0007669"/>
    <property type="project" value="TreeGrafter"/>
</dbReference>
<evidence type="ECO:0000313" key="5">
    <source>
        <dbReference type="EMBL" id="RSH92375.1"/>
    </source>
</evidence>
<keyword evidence="6" id="KW-1185">Reference proteome</keyword>
<dbReference type="GO" id="GO:0006351">
    <property type="term" value="P:DNA-templated transcription"/>
    <property type="evidence" value="ECO:0007669"/>
    <property type="project" value="InterPro"/>
</dbReference>
<dbReference type="CDD" id="cd12148">
    <property type="entry name" value="fungal_TF_MHR"/>
    <property type="match status" value="1"/>
</dbReference>
<keyword evidence="3" id="KW-0812">Transmembrane</keyword>
<feature type="transmembrane region" description="Helical" evidence="3">
    <location>
        <begin position="21"/>
        <end position="41"/>
    </location>
</feature>
<protein>
    <recommendedName>
        <fullName evidence="4">Xylanolytic transcriptional activator regulatory domain-containing protein</fullName>
    </recommendedName>
</protein>
<keyword evidence="3" id="KW-0472">Membrane</keyword>
<dbReference type="Gene3D" id="3.60.21.10">
    <property type="match status" value="1"/>
</dbReference>
<feature type="compositionally biased region" description="Pro residues" evidence="2">
    <location>
        <begin position="1188"/>
        <end position="1203"/>
    </location>
</feature>
<feature type="domain" description="Xylanolytic transcriptional activator regulatory" evidence="4">
    <location>
        <begin position="1448"/>
        <end position="1521"/>
    </location>
</feature>
<dbReference type="Proteomes" id="UP000279259">
    <property type="component" value="Unassembled WGS sequence"/>
</dbReference>
<feature type="region of interest" description="Disordered" evidence="2">
    <location>
        <begin position="147"/>
        <end position="171"/>
    </location>
</feature>
<feature type="region of interest" description="Disordered" evidence="2">
    <location>
        <begin position="1015"/>
        <end position="1095"/>
    </location>
</feature>
<name>A0A427YMR1_9TREE</name>
<feature type="compositionally biased region" description="Pro residues" evidence="2">
    <location>
        <begin position="1026"/>
        <end position="1037"/>
    </location>
</feature>
<dbReference type="GO" id="GO:0008270">
    <property type="term" value="F:zinc ion binding"/>
    <property type="evidence" value="ECO:0007669"/>
    <property type="project" value="InterPro"/>
</dbReference>
<feature type="compositionally biased region" description="Basic and acidic residues" evidence="2">
    <location>
        <begin position="1252"/>
        <end position="1261"/>
    </location>
</feature>
<dbReference type="Pfam" id="PF00149">
    <property type="entry name" value="Metallophos"/>
    <property type="match status" value="1"/>
</dbReference>
<gene>
    <name evidence="5" type="ORF">EHS25_008790</name>
</gene>
<feature type="compositionally biased region" description="Low complexity" evidence="2">
    <location>
        <begin position="1848"/>
        <end position="1858"/>
    </location>
</feature>
<keyword evidence="1" id="KW-0539">Nucleus</keyword>
<proteinExistence type="predicted"/>
<feature type="region of interest" description="Disordered" evidence="2">
    <location>
        <begin position="1171"/>
        <end position="1220"/>
    </location>
</feature>
<dbReference type="GO" id="GO:0003677">
    <property type="term" value="F:DNA binding"/>
    <property type="evidence" value="ECO:0007669"/>
    <property type="project" value="InterPro"/>
</dbReference>